<protein>
    <submittedName>
        <fullName evidence="1">Uncharacterized protein</fullName>
    </submittedName>
</protein>
<organism evidence="1 2">
    <name type="scientific">Brevundimonas subvibrioides</name>
    <dbReference type="NCBI Taxonomy" id="74313"/>
    <lineage>
        <taxon>Bacteria</taxon>
        <taxon>Pseudomonadati</taxon>
        <taxon>Pseudomonadota</taxon>
        <taxon>Alphaproteobacteria</taxon>
        <taxon>Caulobacterales</taxon>
        <taxon>Caulobacteraceae</taxon>
        <taxon>Brevundimonas</taxon>
    </lineage>
</organism>
<dbReference type="Proteomes" id="UP000215595">
    <property type="component" value="Unassembled WGS sequence"/>
</dbReference>
<sequence>MLTTMRLTFMSEDVKEAMDQTVDAFGVSLAHLAEHEPRFEKISELAFCFGVAHPVLQPPGKGGASYSRDSGILFTQAYLDHDAWIGDRWGDRVRAVAEAAEVALSSVHKTRLTSEERSTLLRLIENVAERLAASPPGHRLSLKPVYASEDKFGQKLSIGFQPPGAFASVVANQRTVELQPEEIHAYLKRHDDAVPATQMVKLYKRHDGWLLYREAWIDGENVVEHVGVYGELGLTSQHAASGAVRQREVINAIAAEAKADGFNAVPEARLVGLLVSKEIPGAGTKNDLRRRHALEDFLNEVTGWRGLGHCDGGSIGSGSMEAFCLVVDYKIAAEVIERELASSQFNDFIVRRVSR</sequence>
<reference evidence="1 2" key="1">
    <citation type="submission" date="2017-03" db="EMBL/GenBank/DDBJ databases">
        <title>Lifting the veil on microbial sulfur biogeochemistry in mining wastewaters.</title>
        <authorList>
            <person name="Kantor R.S."/>
            <person name="Colenbrander Nelson T."/>
            <person name="Marshall S."/>
            <person name="Bennett D."/>
            <person name="Apte S."/>
            <person name="Camacho D."/>
            <person name="Thomas B.C."/>
            <person name="Warren L.A."/>
            <person name="Banfield J.F."/>
        </authorList>
    </citation>
    <scope>NUCLEOTIDE SEQUENCE [LARGE SCALE GENOMIC DNA]</scope>
    <source>
        <strain evidence="1">32-69-9</strain>
    </source>
</reference>
<comment type="caution">
    <text evidence="1">The sequence shown here is derived from an EMBL/GenBank/DDBJ whole genome shotgun (WGS) entry which is preliminary data.</text>
</comment>
<name>A0A258FCT7_9CAUL</name>
<dbReference type="AlphaFoldDB" id="A0A258FCT7"/>
<evidence type="ECO:0000313" key="1">
    <source>
        <dbReference type="EMBL" id="OYX29858.1"/>
    </source>
</evidence>
<evidence type="ECO:0000313" key="2">
    <source>
        <dbReference type="Proteomes" id="UP000215595"/>
    </source>
</evidence>
<dbReference type="EMBL" id="NCEB01000055">
    <property type="protein sequence ID" value="OYX29858.1"/>
    <property type="molecule type" value="Genomic_DNA"/>
</dbReference>
<gene>
    <name evidence="1" type="ORF">B7Z01_15215</name>
</gene>
<proteinExistence type="predicted"/>
<accession>A0A258FCT7</accession>